<dbReference type="OrthoDB" id="5234017at2759"/>
<accession>A0A8K0X318</accession>
<name>A0A8K0X318_9PEZI</name>
<gene>
    <name evidence="2" type="ORF">B0T11DRAFT_81845</name>
</gene>
<feature type="region of interest" description="Disordered" evidence="1">
    <location>
        <begin position="115"/>
        <end position="177"/>
    </location>
</feature>
<protein>
    <submittedName>
        <fullName evidence="2">Uncharacterized protein</fullName>
    </submittedName>
</protein>
<dbReference type="Proteomes" id="UP000813385">
    <property type="component" value="Unassembled WGS sequence"/>
</dbReference>
<sequence length="874" mass="96309">MDAETPPQPIPKPSDSGFSFVSQFIASLREEADANIANAKKAIDKDVPRLRDRIEARRQVSASFLRQIKDIQRQWKRNETKIELDEVRVRQLFTNLDTLKAQDPYAKIKDMFLPRELTPAPDPGPDAGTSTSGSHATGQPEHDAPQDLNQSQLDDDAVEPRPAKRRRTDDDNQLQLTERTVDFDAVYADGQPTHFIVEHPKKTKTKQTRTWYIFECQKHSLLFNNLIGAMQHARGKGHSAGMGAESAIKELGTRVLGCDAEMAKKNNAAFNPKTSRNARPCLSEVFHPEPGKLYLGPWGTRGSKTWYAVVVLPLDNLESIGMQGTLRDTGLLNGNIPRGYKVEGHRIVGWETGYGDNGIARERRRYPLLWLQANVQFTFRDGKLQVPAQQCFSWLPATQLRPFHKSGPDGKPVEIPEAIREFFQPPVPGQAPEANMDWSNGEVGAAEIIDVDRESDMDYVDEAGQRSEEDEEVDEEEDEEEDEEDDHYDDEEEEEEEDDTDDLDGKTKVTEPGEPGDVRAGGELVGSPAGLKGPSTQPVHITGQLPGPTDMAGGMRKPRVSELHNVQSAQSTAPQVHLRQTQSPRAQPPRAQPLQAQPLQTQPLQTQPLQTQPLQVRPSQGQTPQGQTPQGQPSQGQAPQGQTPQVQHRQFPPQQIQHLQTQQSQTQSSNAQPVQSARIVKSPQSIHPSPVSRAGTLPQCPTAQTPHAVPSSSGSIPPGTPKTPANSLPSNPITINSQTRLIDLQNMAAEAGPTMTYNPRANHHHHNLPPQVMQYLRQSGQPASEALYKYYTLKSHPSHPQAPHCQAEMAQMEPVQHSQRPQHHGPAFPGPNQMVQPTSAGSLGDQAKVPPCAASGEDSKTSADGLPALQGYRH</sequence>
<proteinExistence type="predicted"/>
<evidence type="ECO:0000313" key="2">
    <source>
        <dbReference type="EMBL" id="KAH7362202.1"/>
    </source>
</evidence>
<feature type="compositionally biased region" description="Low complexity" evidence="1">
    <location>
        <begin position="592"/>
        <end position="673"/>
    </location>
</feature>
<feature type="region of interest" description="Disordered" evidence="1">
    <location>
        <begin position="813"/>
        <end position="874"/>
    </location>
</feature>
<evidence type="ECO:0000256" key="1">
    <source>
        <dbReference type="SAM" id="MobiDB-lite"/>
    </source>
</evidence>
<organism evidence="2 3">
    <name type="scientific">Plectosphaerella cucumerina</name>
    <dbReference type="NCBI Taxonomy" id="40658"/>
    <lineage>
        <taxon>Eukaryota</taxon>
        <taxon>Fungi</taxon>
        <taxon>Dikarya</taxon>
        <taxon>Ascomycota</taxon>
        <taxon>Pezizomycotina</taxon>
        <taxon>Sordariomycetes</taxon>
        <taxon>Hypocreomycetidae</taxon>
        <taxon>Glomerellales</taxon>
        <taxon>Plectosphaerellaceae</taxon>
        <taxon>Plectosphaerella</taxon>
    </lineage>
</organism>
<dbReference type="EMBL" id="JAGPXD010000003">
    <property type="protein sequence ID" value="KAH7362202.1"/>
    <property type="molecule type" value="Genomic_DNA"/>
</dbReference>
<feature type="region of interest" description="Disordered" evidence="1">
    <location>
        <begin position="449"/>
        <end position="733"/>
    </location>
</feature>
<evidence type="ECO:0000313" key="3">
    <source>
        <dbReference type="Proteomes" id="UP000813385"/>
    </source>
</evidence>
<feature type="compositionally biased region" description="Polar residues" evidence="1">
    <location>
        <begin position="128"/>
        <end position="137"/>
    </location>
</feature>
<comment type="caution">
    <text evidence="2">The sequence shown here is derived from an EMBL/GenBank/DDBJ whole genome shotgun (WGS) entry which is preliminary data.</text>
</comment>
<feature type="compositionally biased region" description="Polar residues" evidence="1">
    <location>
        <begin position="564"/>
        <end position="574"/>
    </location>
</feature>
<feature type="compositionally biased region" description="Basic and acidic residues" evidence="1">
    <location>
        <begin position="158"/>
        <end position="170"/>
    </location>
</feature>
<keyword evidence="3" id="KW-1185">Reference proteome</keyword>
<dbReference type="AlphaFoldDB" id="A0A8K0X318"/>
<reference evidence="2" key="1">
    <citation type="journal article" date="2021" name="Nat. Commun.">
        <title>Genetic determinants of endophytism in the Arabidopsis root mycobiome.</title>
        <authorList>
            <person name="Mesny F."/>
            <person name="Miyauchi S."/>
            <person name="Thiergart T."/>
            <person name="Pickel B."/>
            <person name="Atanasova L."/>
            <person name="Karlsson M."/>
            <person name="Huettel B."/>
            <person name="Barry K.W."/>
            <person name="Haridas S."/>
            <person name="Chen C."/>
            <person name="Bauer D."/>
            <person name="Andreopoulos W."/>
            <person name="Pangilinan J."/>
            <person name="LaButti K."/>
            <person name="Riley R."/>
            <person name="Lipzen A."/>
            <person name="Clum A."/>
            <person name="Drula E."/>
            <person name="Henrissat B."/>
            <person name="Kohler A."/>
            <person name="Grigoriev I.V."/>
            <person name="Martin F.M."/>
            <person name="Hacquard S."/>
        </authorList>
    </citation>
    <scope>NUCLEOTIDE SEQUENCE</scope>
    <source>
        <strain evidence="2">MPI-CAGE-AT-0016</strain>
    </source>
</reference>
<feature type="compositionally biased region" description="Acidic residues" evidence="1">
    <location>
        <begin position="468"/>
        <end position="502"/>
    </location>
</feature>